<comment type="caution">
    <text evidence="2">The sequence shown here is derived from an EMBL/GenBank/DDBJ whole genome shotgun (WGS) entry which is preliminary data.</text>
</comment>
<reference evidence="2 3" key="1">
    <citation type="submission" date="2021-08" db="EMBL/GenBank/DDBJ databases">
        <title>Draft Genome Sequence of Phanerochaete sordida strain YK-624.</title>
        <authorList>
            <person name="Mori T."/>
            <person name="Dohra H."/>
            <person name="Suzuki T."/>
            <person name="Kawagishi H."/>
            <person name="Hirai H."/>
        </authorList>
    </citation>
    <scope>NUCLEOTIDE SEQUENCE [LARGE SCALE GENOMIC DNA]</scope>
    <source>
        <strain evidence="2 3">YK-624</strain>
    </source>
</reference>
<feature type="region of interest" description="Disordered" evidence="1">
    <location>
        <begin position="392"/>
        <end position="459"/>
    </location>
</feature>
<dbReference type="AlphaFoldDB" id="A0A9P3LDM3"/>
<feature type="compositionally biased region" description="Polar residues" evidence="1">
    <location>
        <begin position="180"/>
        <end position="190"/>
    </location>
</feature>
<feature type="compositionally biased region" description="Low complexity" evidence="1">
    <location>
        <begin position="392"/>
        <end position="401"/>
    </location>
</feature>
<proteinExistence type="predicted"/>
<dbReference type="Proteomes" id="UP000703269">
    <property type="component" value="Unassembled WGS sequence"/>
</dbReference>
<sequence>MPSNHPSDDAAQRLKSIEKWFREHEIHIKTLQELCEKNGVKLVKKARRGKNGTVKPAGQLKADLLAKLSQARGPEASEIIAATQTFLTLLEVSTSSVGKECSEVSTTPETNPIAGENVAGPSRNPADAHDPLTEPSENLPFRASSTPPNIVATVGDPVSSQVSRDGEQDACITPADTEPATPSQSLPSEQGSASGASLTSPSSTKTSDDPKFTDEEYAVFGKRLEGRVRRREFYTFVRREDEARTGGGGGWDEGRRWVSWKSVPSIMEGGSTVLTKKGVLLGSNQLDITYVEGLCDPRYVHEQDMMHEWMRWLPPTPRSSVEPVDSKQDATEQGQPIVDGILGVFVDHLTTYQVELLDKEQQTLRKWLQGVLDRQQREAKAAAVTDTAKAAAVTDTTKAAASDSGSTCSTGSQKRGRESDGTDNRSAGDLPAAEGDEERTTKRPRRSPRKIAKAGVARR</sequence>
<evidence type="ECO:0000256" key="1">
    <source>
        <dbReference type="SAM" id="MobiDB-lite"/>
    </source>
</evidence>
<organism evidence="2 3">
    <name type="scientific">Phanerochaete sordida</name>
    <dbReference type="NCBI Taxonomy" id="48140"/>
    <lineage>
        <taxon>Eukaryota</taxon>
        <taxon>Fungi</taxon>
        <taxon>Dikarya</taxon>
        <taxon>Basidiomycota</taxon>
        <taxon>Agaricomycotina</taxon>
        <taxon>Agaricomycetes</taxon>
        <taxon>Polyporales</taxon>
        <taxon>Phanerochaetaceae</taxon>
        <taxon>Phanerochaete</taxon>
    </lineage>
</organism>
<feature type="compositionally biased region" description="Low complexity" evidence="1">
    <location>
        <begin position="191"/>
        <end position="205"/>
    </location>
</feature>
<evidence type="ECO:0000313" key="3">
    <source>
        <dbReference type="Proteomes" id="UP000703269"/>
    </source>
</evidence>
<gene>
    <name evidence="2" type="ORF">PsYK624_075550</name>
</gene>
<protein>
    <submittedName>
        <fullName evidence="2">Uncharacterized protein</fullName>
    </submittedName>
</protein>
<name>A0A9P3LDM3_9APHY</name>
<evidence type="ECO:0000313" key="2">
    <source>
        <dbReference type="EMBL" id="GJE91405.1"/>
    </source>
</evidence>
<feature type="region of interest" description="Disordered" evidence="1">
    <location>
        <begin position="97"/>
        <end position="211"/>
    </location>
</feature>
<feature type="compositionally biased region" description="Polar residues" evidence="1">
    <location>
        <begin position="403"/>
        <end position="413"/>
    </location>
</feature>
<feature type="compositionally biased region" description="Polar residues" evidence="1">
    <location>
        <begin position="97"/>
        <end position="110"/>
    </location>
</feature>
<feature type="compositionally biased region" description="Basic residues" evidence="1">
    <location>
        <begin position="442"/>
        <end position="459"/>
    </location>
</feature>
<keyword evidence="3" id="KW-1185">Reference proteome</keyword>
<dbReference type="EMBL" id="BPQB01000021">
    <property type="protein sequence ID" value="GJE91405.1"/>
    <property type="molecule type" value="Genomic_DNA"/>
</dbReference>
<accession>A0A9P3LDM3</accession>